<keyword evidence="1" id="KW-0812">Transmembrane</keyword>
<gene>
    <name evidence="3" type="ORF">ACFQPB_06470</name>
</gene>
<dbReference type="Pfam" id="PF02470">
    <property type="entry name" value="MlaD"/>
    <property type="match status" value="1"/>
</dbReference>
<name>A0ABW2QGF6_9BURK</name>
<keyword evidence="1" id="KW-1133">Transmembrane helix</keyword>
<sequence length="325" mass="35010">MAEPSASPAGLSRIEFKAALLMLLFVLLVVGSAVYLLYARGAFEDHQTVVLVADDSEGVTVGMDLTFSGFPIGRVRRIELSAEGNARIVIDVPERDARWLRQSSIFTMERSVVGSVRLRAFSGVLDDPPLPDGAERRVLLGDATAEIPQVVATARELLNNLASMTNAQSALNTTLQQTQSLTEKLNGPQGALGVLAGNDADRKRLAATLAQAETLMTRLNSLAQRTEGLVVNADRRVLGEGGLVTDTQALVQQMNTALGEARQSLKKLDAVLVEAQGLASNTREATVDLGALRTEVEASLRKVETLVNEVNRKWPFARDTEIKLP</sequence>
<dbReference type="RefSeq" id="WP_382220849.1">
    <property type="nucleotide sequence ID" value="NZ_JBHTCA010000003.1"/>
</dbReference>
<dbReference type="PANTHER" id="PTHR33371">
    <property type="entry name" value="INTERMEMBRANE PHOSPHOLIPID TRANSPORT SYSTEM BINDING PROTEIN MLAD-RELATED"/>
    <property type="match status" value="1"/>
</dbReference>
<keyword evidence="1" id="KW-0472">Membrane</keyword>
<comment type="caution">
    <text evidence="3">The sequence shown here is derived from an EMBL/GenBank/DDBJ whole genome shotgun (WGS) entry which is preliminary data.</text>
</comment>
<evidence type="ECO:0000256" key="1">
    <source>
        <dbReference type="SAM" id="Phobius"/>
    </source>
</evidence>
<dbReference type="PANTHER" id="PTHR33371:SF4">
    <property type="entry name" value="INTERMEMBRANE PHOSPHOLIPID TRANSPORT SYSTEM BINDING PROTEIN MLAD"/>
    <property type="match status" value="1"/>
</dbReference>
<keyword evidence="4" id="KW-1185">Reference proteome</keyword>
<accession>A0ABW2QGF6</accession>
<evidence type="ECO:0000313" key="4">
    <source>
        <dbReference type="Proteomes" id="UP001596501"/>
    </source>
</evidence>
<dbReference type="InterPro" id="IPR052336">
    <property type="entry name" value="MlaD_Phospholipid_Transporter"/>
</dbReference>
<proteinExistence type="predicted"/>
<feature type="domain" description="Mce/MlaD" evidence="2">
    <location>
        <begin position="46"/>
        <end position="108"/>
    </location>
</feature>
<organism evidence="3 4">
    <name type="scientific">Hydrogenophaga atypica</name>
    <dbReference type="NCBI Taxonomy" id="249409"/>
    <lineage>
        <taxon>Bacteria</taxon>
        <taxon>Pseudomonadati</taxon>
        <taxon>Pseudomonadota</taxon>
        <taxon>Betaproteobacteria</taxon>
        <taxon>Burkholderiales</taxon>
        <taxon>Comamonadaceae</taxon>
        <taxon>Hydrogenophaga</taxon>
    </lineage>
</organism>
<evidence type="ECO:0000313" key="3">
    <source>
        <dbReference type="EMBL" id="MFC7408500.1"/>
    </source>
</evidence>
<dbReference type="Proteomes" id="UP001596501">
    <property type="component" value="Unassembled WGS sequence"/>
</dbReference>
<evidence type="ECO:0000259" key="2">
    <source>
        <dbReference type="Pfam" id="PF02470"/>
    </source>
</evidence>
<reference evidence="4" key="1">
    <citation type="journal article" date="2019" name="Int. J. Syst. Evol. Microbiol.">
        <title>The Global Catalogue of Microorganisms (GCM) 10K type strain sequencing project: providing services to taxonomists for standard genome sequencing and annotation.</title>
        <authorList>
            <consortium name="The Broad Institute Genomics Platform"/>
            <consortium name="The Broad Institute Genome Sequencing Center for Infectious Disease"/>
            <person name="Wu L."/>
            <person name="Ma J."/>
        </authorList>
    </citation>
    <scope>NUCLEOTIDE SEQUENCE [LARGE SCALE GENOMIC DNA]</scope>
    <source>
        <strain evidence="4">CGMCC 1.12371</strain>
    </source>
</reference>
<dbReference type="EMBL" id="JBHTCA010000003">
    <property type="protein sequence ID" value="MFC7408500.1"/>
    <property type="molecule type" value="Genomic_DNA"/>
</dbReference>
<protein>
    <submittedName>
        <fullName evidence="3">MlaD family protein</fullName>
    </submittedName>
</protein>
<feature type="transmembrane region" description="Helical" evidence="1">
    <location>
        <begin position="20"/>
        <end position="38"/>
    </location>
</feature>
<dbReference type="InterPro" id="IPR003399">
    <property type="entry name" value="Mce/MlaD"/>
</dbReference>